<gene>
    <name evidence="2" type="ORF">Esi_0011_0085</name>
</gene>
<dbReference type="Pfam" id="PF13649">
    <property type="entry name" value="Methyltransf_25"/>
    <property type="match status" value="1"/>
</dbReference>
<name>D8LCM6_ECTSI</name>
<dbReference type="eggNOG" id="ENOG502SANJ">
    <property type="taxonomic scope" value="Eukaryota"/>
</dbReference>
<organism evidence="2 3">
    <name type="scientific">Ectocarpus siliculosus</name>
    <name type="common">Brown alga</name>
    <name type="synonym">Conferva siliculosa</name>
    <dbReference type="NCBI Taxonomy" id="2880"/>
    <lineage>
        <taxon>Eukaryota</taxon>
        <taxon>Sar</taxon>
        <taxon>Stramenopiles</taxon>
        <taxon>Ochrophyta</taxon>
        <taxon>PX clade</taxon>
        <taxon>Phaeophyceae</taxon>
        <taxon>Ectocarpales</taxon>
        <taxon>Ectocarpaceae</taxon>
        <taxon>Ectocarpus</taxon>
    </lineage>
</organism>
<reference evidence="2 3" key="1">
    <citation type="journal article" date="2010" name="Nature">
        <title>The Ectocarpus genome and the independent evolution of multicellularity in brown algae.</title>
        <authorList>
            <person name="Cock J.M."/>
            <person name="Sterck L."/>
            <person name="Rouze P."/>
            <person name="Scornet D."/>
            <person name="Allen A.E."/>
            <person name="Amoutzias G."/>
            <person name="Anthouard V."/>
            <person name="Artiguenave F."/>
            <person name="Aury J.M."/>
            <person name="Badger J.H."/>
            <person name="Beszteri B."/>
            <person name="Billiau K."/>
            <person name="Bonnet E."/>
            <person name="Bothwell J.H."/>
            <person name="Bowler C."/>
            <person name="Boyen C."/>
            <person name="Brownlee C."/>
            <person name="Carrano C.J."/>
            <person name="Charrier B."/>
            <person name="Cho G.Y."/>
            <person name="Coelho S.M."/>
            <person name="Collen J."/>
            <person name="Corre E."/>
            <person name="Da Silva C."/>
            <person name="Delage L."/>
            <person name="Delaroque N."/>
            <person name="Dittami S.M."/>
            <person name="Doulbeau S."/>
            <person name="Elias M."/>
            <person name="Farnham G."/>
            <person name="Gachon C.M."/>
            <person name="Gschloessl B."/>
            <person name="Heesch S."/>
            <person name="Jabbari K."/>
            <person name="Jubin C."/>
            <person name="Kawai H."/>
            <person name="Kimura K."/>
            <person name="Kloareg B."/>
            <person name="Kupper F.C."/>
            <person name="Lang D."/>
            <person name="Le Bail A."/>
            <person name="Leblanc C."/>
            <person name="Lerouge P."/>
            <person name="Lohr M."/>
            <person name="Lopez P.J."/>
            <person name="Martens C."/>
            <person name="Maumus F."/>
            <person name="Michel G."/>
            <person name="Miranda-Saavedra D."/>
            <person name="Morales J."/>
            <person name="Moreau H."/>
            <person name="Motomura T."/>
            <person name="Nagasato C."/>
            <person name="Napoli C.A."/>
            <person name="Nelson D.R."/>
            <person name="Nyvall-Collen P."/>
            <person name="Peters A.F."/>
            <person name="Pommier C."/>
            <person name="Potin P."/>
            <person name="Poulain J."/>
            <person name="Quesneville H."/>
            <person name="Read B."/>
            <person name="Rensing S.A."/>
            <person name="Ritter A."/>
            <person name="Rousvoal S."/>
            <person name="Samanta M."/>
            <person name="Samson G."/>
            <person name="Schroeder D.C."/>
            <person name="Segurens B."/>
            <person name="Strittmatter M."/>
            <person name="Tonon T."/>
            <person name="Tregear J.W."/>
            <person name="Valentin K."/>
            <person name="von Dassow P."/>
            <person name="Yamagishi T."/>
            <person name="Van de Peer Y."/>
            <person name="Wincker P."/>
        </authorList>
    </citation>
    <scope>NUCLEOTIDE SEQUENCE [LARGE SCALE GENOMIC DNA]</scope>
    <source>
        <strain evidence="3">Ec32 / CCAP1310/4</strain>
    </source>
</reference>
<proteinExistence type="predicted"/>
<dbReference type="InterPro" id="IPR041698">
    <property type="entry name" value="Methyltransf_25"/>
</dbReference>
<dbReference type="InterPro" id="IPR029063">
    <property type="entry name" value="SAM-dependent_MTases_sf"/>
</dbReference>
<dbReference type="AlphaFoldDB" id="D8LCM6"/>
<dbReference type="SUPFAM" id="SSF53335">
    <property type="entry name" value="S-adenosyl-L-methionine-dependent methyltransferases"/>
    <property type="match status" value="1"/>
</dbReference>
<dbReference type="CDD" id="cd02440">
    <property type="entry name" value="AdoMet_MTases"/>
    <property type="match status" value="1"/>
</dbReference>
<dbReference type="InParanoid" id="D8LCM6"/>
<accession>D8LCM6</accession>
<dbReference type="Proteomes" id="UP000002630">
    <property type="component" value="Linkage Group LG09"/>
</dbReference>
<evidence type="ECO:0000313" key="3">
    <source>
        <dbReference type="Proteomes" id="UP000002630"/>
    </source>
</evidence>
<keyword evidence="2" id="KW-0808">Transferase</keyword>
<dbReference type="EMBL" id="FN649734">
    <property type="protein sequence ID" value="CBN79539.1"/>
    <property type="molecule type" value="Genomic_DNA"/>
</dbReference>
<dbReference type="Gene3D" id="3.40.50.150">
    <property type="entry name" value="Vaccinia Virus protein VP39"/>
    <property type="match status" value="1"/>
</dbReference>
<dbReference type="EMBL" id="FN647789">
    <property type="protein sequence ID" value="CBN79539.1"/>
    <property type="molecule type" value="Genomic_DNA"/>
</dbReference>
<evidence type="ECO:0000313" key="2">
    <source>
        <dbReference type="EMBL" id="CBN79539.1"/>
    </source>
</evidence>
<sequence>MALRFGSAVLVRSGLLHRSNLPAARGVRTRLAFSTVGATAKGGDDAAVQEENKAKINAAWNSSAEAYVGNVQDGASSASLKVSSGMNVGYKLATRIVTSPYDKVQPKEPGKQVVLDVASAGGEPAITIAKAMPGATVHATDFAPAMMDLIRKRAAEEGVSNVVASVADGEALTGFGDGSVDAVTCTWGLLFMPNWQRAIQEFSRVLKRDGVVAVTLWERQEGSVFQRMRNVVETLVPGFQLLIDAEALGEDGGSAVVEEMKAAGLCDVSASKFSVPVVLSADARPRDIWEHYTESSPLGQTMSTLEKKGRTNVRQEAMDIFEDAMNKEWVEGRTPLGLQKEDDAVAGGSSPAASRPPRIYYVRALVVVGRKTGGG</sequence>
<dbReference type="PANTHER" id="PTHR43591:SF24">
    <property type="entry name" value="2-METHOXY-6-POLYPRENYL-1,4-BENZOQUINOL METHYLASE, MITOCHONDRIAL"/>
    <property type="match status" value="1"/>
</dbReference>
<dbReference type="PANTHER" id="PTHR43591">
    <property type="entry name" value="METHYLTRANSFERASE"/>
    <property type="match status" value="1"/>
</dbReference>
<dbReference type="GO" id="GO:0032259">
    <property type="term" value="P:methylation"/>
    <property type="evidence" value="ECO:0007669"/>
    <property type="project" value="UniProtKB-KW"/>
</dbReference>
<feature type="domain" description="Methyltransferase" evidence="1">
    <location>
        <begin position="114"/>
        <end position="210"/>
    </location>
</feature>
<keyword evidence="3" id="KW-1185">Reference proteome</keyword>
<protein>
    <submittedName>
        <fullName evidence="2">Methyltransferase</fullName>
    </submittedName>
</protein>
<dbReference type="OrthoDB" id="2013972at2759"/>
<keyword evidence="2" id="KW-0489">Methyltransferase</keyword>
<evidence type="ECO:0000259" key="1">
    <source>
        <dbReference type="Pfam" id="PF13649"/>
    </source>
</evidence>
<dbReference type="GO" id="GO:0008168">
    <property type="term" value="F:methyltransferase activity"/>
    <property type="evidence" value="ECO:0007669"/>
    <property type="project" value="UniProtKB-KW"/>
</dbReference>